<keyword evidence="4 5" id="KW-0472">Membrane</keyword>
<evidence type="ECO:0000313" key="8">
    <source>
        <dbReference type="EMBL" id="MRX44500.1"/>
    </source>
</evidence>
<proteinExistence type="predicted"/>
<evidence type="ECO:0000256" key="4">
    <source>
        <dbReference type="ARBA" id="ARBA00023136"/>
    </source>
</evidence>
<evidence type="ECO:0000256" key="2">
    <source>
        <dbReference type="ARBA" id="ARBA00022692"/>
    </source>
</evidence>
<dbReference type="EMBL" id="WKJD01000016">
    <property type="protein sequence ID" value="MRX44500.1"/>
    <property type="molecule type" value="Genomic_DNA"/>
</dbReference>
<protein>
    <submittedName>
        <fullName evidence="8">NINE protein</fullName>
    </submittedName>
</protein>
<feature type="transmembrane region" description="Helical" evidence="5">
    <location>
        <begin position="89"/>
        <end position="117"/>
    </location>
</feature>
<gene>
    <name evidence="8" type="ORF">GJR97_12290</name>
</gene>
<dbReference type="AlphaFoldDB" id="A0A6L5R3E0"/>
<organism evidence="8 9">
    <name type="scientific">Agromyces kandeliae</name>
    <dbReference type="NCBI Taxonomy" id="2666141"/>
    <lineage>
        <taxon>Bacteria</taxon>
        <taxon>Bacillati</taxon>
        <taxon>Actinomycetota</taxon>
        <taxon>Actinomycetes</taxon>
        <taxon>Micrococcales</taxon>
        <taxon>Microbacteriaceae</taxon>
        <taxon>Agromyces</taxon>
    </lineage>
</organism>
<dbReference type="InterPro" id="IPR018929">
    <property type="entry name" value="DUF2510"/>
</dbReference>
<evidence type="ECO:0000256" key="5">
    <source>
        <dbReference type="SAM" id="Phobius"/>
    </source>
</evidence>
<dbReference type="Pfam" id="PF10708">
    <property type="entry name" value="DUF2510"/>
    <property type="match status" value="1"/>
</dbReference>
<dbReference type="Pfam" id="PF05154">
    <property type="entry name" value="TM2"/>
    <property type="match status" value="1"/>
</dbReference>
<feature type="domain" description="TM2" evidence="6">
    <location>
        <begin position="54"/>
        <end position="98"/>
    </location>
</feature>
<name>A0A6L5R3E0_9MICO</name>
<dbReference type="InterPro" id="IPR007829">
    <property type="entry name" value="TM2"/>
</dbReference>
<dbReference type="RefSeq" id="WP_154346998.1">
    <property type="nucleotide sequence ID" value="NZ_WKJD01000016.1"/>
</dbReference>
<dbReference type="PANTHER" id="PTHR21016">
    <property type="entry name" value="BETA-AMYLOID BINDING PROTEIN-RELATED"/>
    <property type="match status" value="1"/>
</dbReference>
<accession>A0A6L5R3E0</accession>
<feature type="domain" description="DUF2510" evidence="7">
    <location>
        <begin position="14"/>
        <end position="38"/>
    </location>
</feature>
<dbReference type="InterPro" id="IPR050932">
    <property type="entry name" value="TM2D1-3-like"/>
</dbReference>
<keyword evidence="2 5" id="KW-0812">Transmembrane</keyword>
<evidence type="ECO:0000259" key="7">
    <source>
        <dbReference type="Pfam" id="PF10708"/>
    </source>
</evidence>
<comment type="subcellular location">
    <subcellularLocation>
        <location evidence="1">Membrane</location>
        <topology evidence="1">Multi-pass membrane protein</topology>
    </subcellularLocation>
</comment>
<evidence type="ECO:0000256" key="1">
    <source>
        <dbReference type="ARBA" id="ARBA00004141"/>
    </source>
</evidence>
<dbReference type="PANTHER" id="PTHR21016:SF25">
    <property type="entry name" value="TM2 DOMAIN-CONTAINING PROTEIN DDB_G0277895-RELATED"/>
    <property type="match status" value="1"/>
</dbReference>
<dbReference type="Proteomes" id="UP000476511">
    <property type="component" value="Unassembled WGS sequence"/>
</dbReference>
<keyword evidence="3 5" id="KW-1133">Transmembrane helix</keyword>
<feature type="transmembrane region" description="Helical" evidence="5">
    <location>
        <begin position="59"/>
        <end position="77"/>
    </location>
</feature>
<evidence type="ECO:0000256" key="3">
    <source>
        <dbReference type="ARBA" id="ARBA00022989"/>
    </source>
</evidence>
<comment type="caution">
    <text evidence="8">The sequence shown here is derived from an EMBL/GenBank/DDBJ whole genome shotgun (WGS) entry which is preliminary data.</text>
</comment>
<dbReference type="GO" id="GO:0016020">
    <property type="term" value="C:membrane"/>
    <property type="evidence" value="ECO:0007669"/>
    <property type="project" value="UniProtKB-SubCell"/>
</dbReference>
<reference evidence="8 9" key="1">
    <citation type="submission" date="2019-11" db="EMBL/GenBank/DDBJ databases">
        <title>Agromyces kandeliae sp. nov., isolated from mangrove soil.</title>
        <authorList>
            <person name="Wang R."/>
        </authorList>
    </citation>
    <scope>NUCLEOTIDE SEQUENCE [LARGE SCALE GENOMIC DNA]</scope>
    <source>
        <strain evidence="8 9">Q22</strain>
    </source>
</reference>
<evidence type="ECO:0000259" key="6">
    <source>
        <dbReference type="Pfam" id="PF05154"/>
    </source>
</evidence>
<evidence type="ECO:0000313" key="9">
    <source>
        <dbReference type="Proteomes" id="UP000476511"/>
    </source>
</evidence>
<sequence length="134" mass="14626">MSDTSPAPAQPPAAGWYPEPETARMRWWDGTEWGPHAPNEALQEPRNTPAAVARKERGIAYLLLILLGGFGAHHFYLRNSGVAFTQLAMWLGGWVLIGLGAGFGWLFVAGIAAWLIVDLFQIPAYVRAANGVLR</sequence>
<keyword evidence="9" id="KW-1185">Reference proteome</keyword>